<sequence length="52" mass="5862">MVHPGDLKASVETALNKLLDPIRKKFESPVLRKLANAAYPDPSKTRQYSLRP</sequence>
<evidence type="ECO:0000313" key="3">
    <source>
        <dbReference type="Proteomes" id="UP001148018"/>
    </source>
</evidence>
<accession>A0A9Q0D367</accession>
<keyword evidence="3" id="KW-1185">Reference proteome</keyword>
<reference evidence="1" key="1">
    <citation type="submission" date="2022-07" db="EMBL/GenBank/DDBJ databases">
        <title>Chromosome-level genome of Muraenolepis orangiensis.</title>
        <authorList>
            <person name="Kim J."/>
        </authorList>
    </citation>
    <scope>NUCLEOTIDE SEQUENCE</scope>
    <source>
        <strain evidence="1">KU_S4_2022</strain>
        <tissue evidence="1">Muscle</tissue>
    </source>
</reference>
<dbReference type="OrthoDB" id="197206at2759"/>
<dbReference type="Proteomes" id="UP001148018">
    <property type="component" value="Unassembled WGS sequence"/>
</dbReference>
<protein>
    <submittedName>
        <fullName evidence="1">Uncharacterized protein</fullName>
    </submittedName>
</protein>
<dbReference type="EMBL" id="JANIIK010005506">
    <property type="protein sequence ID" value="KAJ3580821.1"/>
    <property type="molecule type" value="Genomic_DNA"/>
</dbReference>
<organism evidence="1 3">
    <name type="scientific">Muraenolepis orangiensis</name>
    <name type="common">Patagonian moray cod</name>
    <dbReference type="NCBI Taxonomy" id="630683"/>
    <lineage>
        <taxon>Eukaryota</taxon>
        <taxon>Metazoa</taxon>
        <taxon>Chordata</taxon>
        <taxon>Craniata</taxon>
        <taxon>Vertebrata</taxon>
        <taxon>Euteleostomi</taxon>
        <taxon>Actinopterygii</taxon>
        <taxon>Neopterygii</taxon>
        <taxon>Teleostei</taxon>
        <taxon>Neoteleostei</taxon>
        <taxon>Acanthomorphata</taxon>
        <taxon>Zeiogadaria</taxon>
        <taxon>Gadariae</taxon>
        <taxon>Gadiformes</taxon>
        <taxon>Muraenolepidoidei</taxon>
        <taxon>Muraenolepididae</taxon>
        <taxon>Muraenolepis</taxon>
    </lineage>
</organism>
<evidence type="ECO:0000313" key="1">
    <source>
        <dbReference type="EMBL" id="KAJ3580821.1"/>
    </source>
</evidence>
<comment type="caution">
    <text evidence="1">The sequence shown here is derived from an EMBL/GenBank/DDBJ whole genome shotgun (WGS) entry which is preliminary data.</text>
</comment>
<name>A0A9Q0D367_9TELE</name>
<gene>
    <name evidence="2" type="ORF">NHX12_017104</name>
    <name evidence="1" type="ORF">NHX12_017489</name>
</gene>
<proteinExistence type="predicted"/>
<evidence type="ECO:0000313" key="2">
    <source>
        <dbReference type="EMBL" id="KAJ3581054.1"/>
    </source>
</evidence>
<dbReference type="EMBL" id="JANIIK010003907">
    <property type="protein sequence ID" value="KAJ3581054.1"/>
    <property type="molecule type" value="Genomic_DNA"/>
</dbReference>
<dbReference type="Gene3D" id="1.10.240.10">
    <property type="entry name" value="Tyrosyl-Transfer RNA Synthetase"/>
    <property type="match status" value="1"/>
</dbReference>
<dbReference type="AlphaFoldDB" id="A0A9Q0D367"/>